<comment type="caution">
    <text evidence="2">The sequence shown here is derived from an EMBL/GenBank/DDBJ whole genome shotgun (WGS) entry which is preliminary data.</text>
</comment>
<dbReference type="EMBL" id="LAZR01004467">
    <property type="protein sequence ID" value="KKN08348.1"/>
    <property type="molecule type" value="Genomic_DNA"/>
</dbReference>
<accession>A0A0F9QT31</accession>
<protein>
    <recommendedName>
        <fullName evidence="1">DUF5675 domain-containing protein</fullName>
    </recommendedName>
</protein>
<reference evidence="2" key="1">
    <citation type="journal article" date="2015" name="Nature">
        <title>Complex archaea that bridge the gap between prokaryotes and eukaryotes.</title>
        <authorList>
            <person name="Spang A."/>
            <person name="Saw J.H."/>
            <person name="Jorgensen S.L."/>
            <person name="Zaremba-Niedzwiedzka K."/>
            <person name="Martijn J."/>
            <person name="Lind A.E."/>
            <person name="van Eijk R."/>
            <person name="Schleper C."/>
            <person name="Guy L."/>
            <person name="Ettema T.J."/>
        </authorList>
    </citation>
    <scope>NUCLEOTIDE SEQUENCE</scope>
</reference>
<dbReference type="Pfam" id="PF18925">
    <property type="entry name" value="DUF5675"/>
    <property type="match status" value="1"/>
</dbReference>
<gene>
    <name evidence="2" type="ORF">LCGC14_1057540</name>
</gene>
<evidence type="ECO:0000259" key="1">
    <source>
        <dbReference type="Pfam" id="PF18925"/>
    </source>
</evidence>
<proteinExistence type="predicted"/>
<feature type="domain" description="DUF5675" evidence="1">
    <location>
        <begin position="31"/>
        <end position="141"/>
    </location>
</feature>
<sequence length="154" mass="17863">MGWFKKLLRKMKKRNKMIKLQTIVELLRLEENYQYGTFGILRIDKQVFCVTLEPKDEENATDISSIPAQQYVCKRTISPRFGETFEITGVPDRFNVLFHAGNTDEDTEGCVILAEHYGKLGKNRAILNSGNTFKKFMLIMEGIDEFLLTIIEIY</sequence>
<evidence type="ECO:0000313" key="2">
    <source>
        <dbReference type="EMBL" id="KKN08348.1"/>
    </source>
</evidence>
<name>A0A0F9QT31_9ZZZZ</name>
<dbReference type="InterPro" id="IPR043732">
    <property type="entry name" value="DUF5675"/>
</dbReference>
<organism evidence="2">
    <name type="scientific">marine sediment metagenome</name>
    <dbReference type="NCBI Taxonomy" id="412755"/>
    <lineage>
        <taxon>unclassified sequences</taxon>
        <taxon>metagenomes</taxon>
        <taxon>ecological metagenomes</taxon>
    </lineage>
</organism>
<dbReference type="AlphaFoldDB" id="A0A0F9QT31"/>